<sequence>MNEVTVPLAEWVAGLTFDAIPERVRTRAKHLLLDGVACGLVGAQLPWSRVATDAVLGVEGRGDAVIIGTGKTTSAPAAVLLNSTFVQGFELDDFHPLAPLHSSSLLLPVLLTSREATGAAALTAAVAGFEVGPRVGSALHGSQMLSRGWHSGAVFGPHPAAMAAGKLRGLDAGSLEDALGLAGTQAGGLMAAQYEAMSKRMQHGFAARNGFYAAALAAGGYTGIKRVFDRPYGGYLSVFGEGHDPDPGQIIAGLGEFWHTDVIMVKSFAAQGGLHGVIQAALELRAEHEVTAAMVRQIDIRVGHAVYHHGWWPPSRPLTPVGAQMNLGYAAVVALLDGTVMPPQFTDARLDADDVWDLLSRVDVQLDETIEKAPLNERFATELTLTMVDGRVLHRRVVQPHGAPDDPVTNEEIVAKFHTLVDPLTPRADAIADAVLRLDSFDHLGELVDLLAAPVRGAFEEAA</sequence>
<protein>
    <submittedName>
        <fullName evidence="4">MmgE/PrpD family protein</fullName>
    </submittedName>
</protein>
<evidence type="ECO:0000259" key="2">
    <source>
        <dbReference type="Pfam" id="PF03972"/>
    </source>
</evidence>
<accession>A0ABV6N8H3</accession>
<dbReference type="InterPro" id="IPR042183">
    <property type="entry name" value="MmgE/PrpD_sf_1"/>
</dbReference>
<dbReference type="Gene3D" id="3.30.1330.120">
    <property type="entry name" value="2-methylcitrate dehydratase PrpD"/>
    <property type="match status" value="1"/>
</dbReference>
<comment type="similarity">
    <text evidence="1">Belongs to the PrpD family.</text>
</comment>
<feature type="domain" description="MmgE/PrpD N-terminal" evidence="2">
    <location>
        <begin position="8"/>
        <end position="241"/>
    </location>
</feature>
<gene>
    <name evidence="4" type="ORF">ACFFH7_45860</name>
</gene>
<evidence type="ECO:0000313" key="4">
    <source>
        <dbReference type="EMBL" id="MFC0548904.1"/>
    </source>
</evidence>
<dbReference type="PANTHER" id="PTHR16943">
    <property type="entry name" value="2-METHYLCITRATE DEHYDRATASE-RELATED"/>
    <property type="match status" value="1"/>
</dbReference>
<evidence type="ECO:0000313" key="5">
    <source>
        <dbReference type="Proteomes" id="UP001589810"/>
    </source>
</evidence>
<dbReference type="InterPro" id="IPR045336">
    <property type="entry name" value="MmgE_PrpD_N"/>
</dbReference>
<dbReference type="Pfam" id="PF19305">
    <property type="entry name" value="MmgE_PrpD_C"/>
    <property type="match status" value="1"/>
</dbReference>
<evidence type="ECO:0000259" key="3">
    <source>
        <dbReference type="Pfam" id="PF19305"/>
    </source>
</evidence>
<dbReference type="RefSeq" id="WP_273940506.1">
    <property type="nucleotide sequence ID" value="NZ_CP097263.1"/>
</dbReference>
<proteinExistence type="inferred from homology"/>
<dbReference type="InterPro" id="IPR005656">
    <property type="entry name" value="MmgE_PrpD"/>
</dbReference>
<dbReference type="PANTHER" id="PTHR16943:SF8">
    <property type="entry name" value="2-METHYLCITRATE DEHYDRATASE"/>
    <property type="match status" value="1"/>
</dbReference>
<organism evidence="4 5">
    <name type="scientific">Kutzneria chonburiensis</name>
    <dbReference type="NCBI Taxonomy" id="1483604"/>
    <lineage>
        <taxon>Bacteria</taxon>
        <taxon>Bacillati</taxon>
        <taxon>Actinomycetota</taxon>
        <taxon>Actinomycetes</taxon>
        <taxon>Pseudonocardiales</taxon>
        <taxon>Pseudonocardiaceae</taxon>
        <taxon>Kutzneria</taxon>
    </lineage>
</organism>
<dbReference type="Pfam" id="PF03972">
    <property type="entry name" value="MmgE_PrpD_N"/>
    <property type="match status" value="1"/>
</dbReference>
<dbReference type="InterPro" id="IPR042188">
    <property type="entry name" value="MmgE/PrpD_sf_2"/>
</dbReference>
<dbReference type="Proteomes" id="UP001589810">
    <property type="component" value="Unassembled WGS sequence"/>
</dbReference>
<name>A0ABV6N8H3_9PSEU</name>
<comment type="caution">
    <text evidence="4">The sequence shown here is derived from an EMBL/GenBank/DDBJ whole genome shotgun (WGS) entry which is preliminary data.</text>
</comment>
<feature type="domain" description="MmgE/PrpD C-terminal" evidence="3">
    <location>
        <begin position="268"/>
        <end position="438"/>
    </location>
</feature>
<dbReference type="InterPro" id="IPR045337">
    <property type="entry name" value="MmgE_PrpD_C"/>
</dbReference>
<dbReference type="Gene3D" id="1.10.4100.10">
    <property type="entry name" value="2-methylcitrate dehydratase PrpD"/>
    <property type="match status" value="1"/>
</dbReference>
<evidence type="ECO:0000256" key="1">
    <source>
        <dbReference type="ARBA" id="ARBA00006174"/>
    </source>
</evidence>
<dbReference type="InterPro" id="IPR036148">
    <property type="entry name" value="MmgE/PrpD_sf"/>
</dbReference>
<dbReference type="EMBL" id="JBHLUD010000020">
    <property type="protein sequence ID" value="MFC0548904.1"/>
    <property type="molecule type" value="Genomic_DNA"/>
</dbReference>
<reference evidence="4 5" key="1">
    <citation type="submission" date="2024-09" db="EMBL/GenBank/DDBJ databases">
        <authorList>
            <person name="Sun Q."/>
            <person name="Mori K."/>
        </authorList>
    </citation>
    <scope>NUCLEOTIDE SEQUENCE [LARGE SCALE GENOMIC DNA]</scope>
    <source>
        <strain evidence="4 5">TBRC 1432</strain>
    </source>
</reference>
<keyword evidence="5" id="KW-1185">Reference proteome</keyword>
<dbReference type="SUPFAM" id="SSF103378">
    <property type="entry name" value="2-methylcitrate dehydratase PrpD"/>
    <property type="match status" value="1"/>
</dbReference>